<evidence type="ECO:0000313" key="4">
    <source>
        <dbReference type="Proteomes" id="UP001356427"/>
    </source>
</evidence>
<keyword evidence="2" id="KW-0862">Zinc</keyword>
<dbReference type="PANTHER" id="PTHR43880">
    <property type="entry name" value="ALCOHOL DEHYDROGENASE"/>
    <property type="match status" value="1"/>
</dbReference>
<comment type="caution">
    <text evidence="3">The sequence shown here is derived from an EMBL/GenBank/DDBJ whole genome shotgun (WGS) entry which is preliminary data.</text>
</comment>
<dbReference type="Gene3D" id="3.90.180.10">
    <property type="entry name" value="Medium-chain alcohol dehydrogenases, catalytic domain"/>
    <property type="match status" value="1"/>
</dbReference>
<dbReference type="PANTHER" id="PTHR43880:SF21">
    <property type="entry name" value="S-(HYDROXYMETHYL)GLUTATHIONE DEHYDROGENASE"/>
    <property type="match status" value="1"/>
</dbReference>
<dbReference type="AlphaFoldDB" id="A0AAN8QHD2"/>
<evidence type="ECO:0000256" key="1">
    <source>
        <dbReference type="ARBA" id="ARBA00022723"/>
    </source>
</evidence>
<dbReference type="Proteomes" id="UP001356427">
    <property type="component" value="Unassembled WGS sequence"/>
</dbReference>
<accession>A0AAN8QHD2</accession>
<evidence type="ECO:0000256" key="2">
    <source>
        <dbReference type="ARBA" id="ARBA00022833"/>
    </source>
</evidence>
<keyword evidence="1" id="KW-0479">Metal-binding</keyword>
<dbReference type="GO" id="GO:0008270">
    <property type="term" value="F:zinc ion binding"/>
    <property type="evidence" value="ECO:0007669"/>
    <property type="project" value="TreeGrafter"/>
</dbReference>
<dbReference type="EMBL" id="JAGTTL010000030">
    <property type="protein sequence ID" value="KAK6298551.1"/>
    <property type="molecule type" value="Genomic_DNA"/>
</dbReference>
<gene>
    <name evidence="3" type="ORF">J4Q44_G00316060</name>
</gene>
<dbReference type="SUPFAM" id="SSF50129">
    <property type="entry name" value="GroES-like"/>
    <property type="match status" value="1"/>
</dbReference>
<proteinExistence type="predicted"/>
<dbReference type="GO" id="GO:0051903">
    <property type="term" value="F:S-(hydroxymethyl)glutathione dehydrogenase [NAD(P)+] activity"/>
    <property type="evidence" value="ECO:0007669"/>
    <property type="project" value="TreeGrafter"/>
</dbReference>
<evidence type="ECO:0000313" key="3">
    <source>
        <dbReference type="EMBL" id="KAK6298551.1"/>
    </source>
</evidence>
<dbReference type="GO" id="GO:0046294">
    <property type="term" value="P:formaldehyde catabolic process"/>
    <property type="evidence" value="ECO:0007669"/>
    <property type="project" value="TreeGrafter"/>
</dbReference>
<dbReference type="GO" id="GO:0005829">
    <property type="term" value="C:cytosol"/>
    <property type="evidence" value="ECO:0007669"/>
    <property type="project" value="TreeGrafter"/>
</dbReference>
<dbReference type="InterPro" id="IPR011032">
    <property type="entry name" value="GroES-like_sf"/>
</dbReference>
<reference evidence="3 4" key="1">
    <citation type="submission" date="2021-04" db="EMBL/GenBank/DDBJ databases">
        <authorList>
            <person name="De Guttry C."/>
            <person name="Zahm M."/>
            <person name="Klopp C."/>
            <person name="Cabau C."/>
            <person name="Louis A."/>
            <person name="Berthelot C."/>
            <person name="Parey E."/>
            <person name="Roest Crollius H."/>
            <person name="Montfort J."/>
            <person name="Robinson-Rechavi M."/>
            <person name="Bucao C."/>
            <person name="Bouchez O."/>
            <person name="Gislard M."/>
            <person name="Lluch J."/>
            <person name="Milhes M."/>
            <person name="Lampietro C."/>
            <person name="Lopez Roques C."/>
            <person name="Donnadieu C."/>
            <person name="Braasch I."/>
            <person name="Desvignes T."/>
            <person name="Postlethwait J."/>
            <person name="Bobe J."/>
            <person name="Wedekind C."/>
            <person name="Guiguen Y."/>
        </authorList>
    </citation>
    <scope>NUCLEOTIDE SEQUENCE [LARGE SCALE GENOMIC DNA]</scope>
    <source>
        <strain evidence="3">Cs_M1</strain>
        <tissue evidence="3">Blood</tissue>
    </source>
</reference>
<sequence length="120" mass="13556">MRAPGRMGEGVTKFKQGDTVIPLHVPQCGECKFCKKTNLCQKIWITMGRGLMPDNTSRFTCKGKQLFHFMGTSTFSEFTVVADIPRWMRRPPWTRCACWAAASPRATELPSTLPRYLPTG</sequence>
<keyword evidence="4" id="KW-1185">Reference proteome</keyword>
<name>A0AAN8QHD2_9TELE</name>
<organism evidence="3 4">
    <name type="scientific">Coregonus suidteri</name>
    <dbReference type="NCBI Taxonomy" id="861788"/>
    <lineage>
        <taxon>Eukaryota</taxon>
        <taxon>Metazoa</taxon>
        <taxon>Chordata</taxon>
        <taxon>Craniata</taxon>
        <taxon>Vertebrata</taxon>
        <taxon>Euteleostomi</taxon>
        <taxon>Actinopterygii</taxon>
        <taxon>Neopterygii</taxon>
        <taxon>Teleostei</taxon>
        <taxon>Protacanthopterygii</taxon>
        <taxon>Salmoniformes</taxon>
        <taxon>Salmonidae</taxon>
        <taxon>Coregoninae</taxon>
        <taxon>Coregonus</taxon>
    </lineage>
</organism>
<protein>
    <submittedName>
        <fullName evidence="3">Uncharacterized protein</fullName>
    </submittedName>
</protein>